<evidence type="ECO:0000259" key="2">
    <source>
        <dbReference type="PROSITE" id="PS50838"/>
    </source>
</evidence>
<dbReference type="InterPro" id="IPR021072">
    <property type="entry name" value="MAGE_N"/>
</dbReference>
<name>A0A8J6AWP4_GALPY</name>
<dbReference type="GO" id="GO:0005634">
    <property type="term" value="C:nucleus"/>
    <property type="evidence" value="ECO:0007669"/>
    <property type="project" value="TreeGrafter"/>
</dbReference>
<dbReference type="SMART" id="SM01373">
    <property type="entry name" value="MAGE"/>
    <property type="match status" value="1"/>
</dbReference>
<dbReference type="Pfam" id="PF01454">
    <property type="entry name" value="MAGE"/>
    <property type="match status" value="1"/>
</dbReference>
<dbReference type="InterPro" id="IPR002190">
    <property type="entry name" value="MHD_dom"/>
</dbReference>
<proteinExistence type="predicted"/>
<organism evidence="3 4">
    <name type="scientific">Galemys pyrenaicus</name>
    <name type="common">Iberian desman</name>
    <name type="synonym">Pyrenean desman</name>
    <dbReference type="NCBI Taxonomy" id="202257"/>
    <lineage>
        <taxon>Eukaryota</taxon>
        <taxon>Metazoa</taxon>
        <taxon>Chordata</taxon>
        <taxon>Craniata</taxon>
        <taxon>Vertebrata</taxon>
        <taxon>Euteleostomi</taxon>
        <taxon>Mammalia</taxon>
        <taxon>Eutheria</taxon>
        <taxon>Laurasiatheria</taxon>
        <taxon>Eulipotyphla</taxon>
        <taxon>Talpidae</taxon>
        <taxon>Galemys</taxon>
    </lineage>
</organism>
<protein>
    <submittedName>
        <fullName evidence="3">Melanoma-associated antigen 10</fullName>
    </submittedName>
</protein>
<sequence>MSLGQKSELLKLEEEDQEPRGAQGLQDAPLLKLPWVEMLEQVTRPASPSTLPCSSVLVEGNEEAAPGMPSAPQDPFSVSPPSRVLLTPLCSINQEEFSIQQAEEPTSSWGAAGAQAPPQAALQEKLADLVWFLLHKYSAKEQTSKAEMLREVLGGDEEHFPVIFSQACECMQLVFGIDVTEEDPYGHTYALATTLGLTFDGLLSPAQLIPKTGLLVFVLGVILLEENCASEESIWQVLGAMGVYAGMEHFIFGEPRELLTEVWVQEQYLEYRQVPGSDPPRYEFLWGPRAHAETNKVKVLELMIKINSVDPRCFLAFSEEAGREGQEEA</sequence>
<dbReference type="InterPro" id="IPR041899">
    <property type="entry name" value="MAGE_WH2"/>
</dbReference>
<dbReference type="GO" id="GO:0000122">
    <property type="term" value="P:negative regulation of transcription by RNA polymerase II"/>
    <property type="evidence" value="ECO:0007669"/>
    <property type="project" value="TreeGrafter"/>
</dbReference>
<dbReference type="PANTHER" id="PTHR11736:SF81">
    <property type="entry name" value="MAGE DOMAIN-CONTAINING PROTEIN"/>
    <property type="match status" value="1"/>
</dbReference>
<keyword evidence="4" id="KW-1185">Reference proteome</keyword>
<accession>A0A8J6AWP4</accession>
<dbReference type="InterPro" id="IPR037445">
    <property type="entry name" value="MAGE"/>
</dbReference>
<evidence type="ECO:0000256" key="1">
    <source>
        <dbReference type="SAM" id="MobiDB-lite"/>
    </source>
</evidence>
<dbReference type="FunFam" id="1.10.10.1200:FF:000007">
    <property type="entry name" value="Melanoma-associated antigen C2"/>
    <property type="match status" value="1"/>
</dbReference>
<reference evidence="3" key="1">
    <citation type="journal article" date="2021" name="Evol. Appl.">
        <title>The genome of the Pyrenean desman and the effects of bottlenecks and inbreeding on the genomic landscape of an endangered species.</title>
        <authorList>
            <person name="Escoda L."/>
            <person name="Castresana J."/>
        </authorList>
    </citation>
    <scope>NUCLEOTIDE SEQUENCE</scope>
    <source>
        <strain evidence="3">IBE-C5619</strain>
    </source>
</reference>
<dbReference type="AlphaFoldDB" id="A0A8J6AWP4"/>
<dbReference type="Proteomes" id="UP000700334">
    <property type="component" value="Unassembled WGS sequence"/>
</dbReference>
<evidence type="ECO:0000313" key="3">
    <source>
        <dbReference type="EMBL" id="KAG8525062.1"/>
    </source>
</evidence>
<dbReference type="FunFam" id="1.10.10.1210:FF:000001">
    <property type="entry name" value="melanoma-associated antigen D1"/>
    <property type="match status" value="1"/>
</dbReference>
<dbReference type="SMART" id="SM01392">
    <property type="entry name" value="MAGE_N"/>
    <property type="match status" value="1"/>
</dbReference>
<feature type="domain" description="MAGE" evidence="2">
    <location>
        <begin position="122"/>
        <end position="321"/>
    </location>
</feature>
<dbReference type="Gene3D" id="1.10.10.1200">
    <property type="entry name" value="MAGE homology domain, winged helix WH1 motif"/>
    <property type="match status" value="1"/>
</dbReference>
<dbReference type="EMBL" id="JAGFMF010010314">
    <property type="protein sequence ID" value="KAG8525062.1"/>
    <property type="molecule type" value="Genomic_DNA"/>
</dbReference>
<dbReference type="PANTHER" id="PTHR11736">
    <property type="entry name" value="MELANOMA-ASSOCIATED ANTIGEN MAGE ANTIGEN"/>
    <property type="match status" value="1"/>
</dbReference>
<dbReference type="PROSITE" id="PS50838">
    <property type="entry name" value="MAGE"/>
    <property type="match status" value="1"/>
</dbReference>
<comment type="caution">
    <text evidence="3">The sequence shown here is derived from an EMBL/GenBank/DDBJ whole genome shotgun (WGS) entry which is preliminary data.</text>
</comment>
<feature type="region of interest" description="Disordered" evidence="1">
    <location>
        <begin position="1"/>
        <end position="27"/>
    </location>
</feature>
<dbReference type="InterPro" id="IPR041898">
    <property type="entry name" value="MAGE_WH1"/>
</dbReference>
<evidence type="ECO:0000313" key="4">
    <source>
        <dbReference type="Proteomes" id="UP000700334"/>
    </source>
</evidence>
<gene>
    <name evidence="3" type="ORF">J0S82_014833</name>
</gene>
<dbReference type="Gene3D" id="1.10.10.1210">
    <property type="entry name" value="MAGE homology domain, winged helix WH2 motif"/>
    <property type="match status" value="1"/>
</dbReference>
<dbReference type="OrthoDB" id="9665809at2759"/>